<protein>
    <submittedName>
        <fullName evidence="1">Uncharacterized protein</fullName>
    </submittedName>
</protein>
<dbReference type="RefSeq" id="WP_103286495.1">
    <property type="nucleotide sequence ID" value="NZ_LT981265.1"/>
</dbReference>
<evidence type="ECO:0000313" key="2">
    <source>
        <dbReference type="Proteomes" id="UP000236248"/>
    </source>
</evidence>
<evidence type="ECO:0000313" key="1">
    <source>
        <dbReference type="EMBL" id="SPC34958.1"/>
    </source>
</evidence>
<reference evidence="2" key="1">
    <citation type="submission" date="2018-01" db="EMBL/GenBank/DDBJ databases">
        <authorList>
            <person name="Kerou L M."/>
        </authorList>
    </citation>
    <scope>NUCLEOTIDE SEQUENCE [LARGE SCALE GENOMIC DNA]</scope>
    <source>
        <strain evidence="2">SCU2</strain>
    </source>
</reference>
<gene>
    <name evidence="1" type="ORF">NCAV_1795</name>
</gene>
<dbReference type="AlphaFoldDB" id="A0A2K5ATH7"/>
<dbReference type="Proteomes" id="UP000236248">
    <property type="component" value="Chromosome NCAV"/>
</dbReference>
<dbReference type="GeneID" id="41595763"/>
<dbReference type="EMBL" id="LT981265">
    <property type="protein sequence ID" value="SPC34958.1"/>
    <property type="molecule type" value="Genomic_DNA"/>
</dbReference>
<keyword evidence="2" id="KW-1185">Reference proteome</keyword>
<dbReference type="KEGG" id="ncv:NCAV_1795"/>
<proteinExistence type="predicted"/>
<organism evidence="1 2">
    <name type="scientific">Candidatus Nitrosocaldus cavascurensis</name>
    <dbReference type="NCBI Taxonomy" id="2058097"/>
    <lineage>
        <taxon>Archaea</taxon>
        <taxon>Nitrososphaerota</taxon>
        <taxon>Nitrososphaeria</taxon>
        <taxon>Candidatus Nitrosocaldales</taxon>
        <taxon>Candidatus Nitrosocaldaceae</taxon>
        <taxon>Candidatus Nitrosocaldus</taxon>
    </lineage>
</organism>
<name>A0A2K5ATH7_9ARCH</name>
<accession>A0A2K5ATH7</accession>
<sequence length="84" mass="8985">MNFSKKGMVGVVLALAGLMSVVYAQEGGGEDEHHALCEVERDREITLTLSQSSGLLGSTITAEMSVTLVGEDKPRGWRDAVCMD</sequence>